<evidence type="ECO:0000313" key="3">
    <source>
        <dbReference type="Proteomes" id="UP000199068"/>
    </source>
</evidence>
<dbReference type="Gene3D" id="3.30.1180.10">
    <property type="match status" value="1"/>
</dbReference>
<evidence type="ECO:0000256" key="1">
    <source>
        <dbReference type="ARBA" id="ARBA00023121"/>
    </source>
</evidence>
<sequence>MGIKIVTDSTSYIPQEYIDKYDISIVSLNVFMNNKSTRELDIDNQCFYKEMEKIDEIPKSSQPIPDEMLRTFESIVKNGDSIIGIFLSSSMSGTFSSANLIKEMVLENHPNADITLIDSKTNCMQMGFAAIKGAQAASDGKSKNDIVDTVNYVLNNSRFLFSPETLDYLKKGGRIGSASALLGTILQIKPILTVKDGETSIFTKVRTRKKAIDTIVNAVFEDIEKNGLGDVIVHHINCEEEGLALAKRLEEKLNIPVKIQSIGPVIGLHVGPGSIGIAYYTK</sequence>
<dbReference type="RefSeq" id="WP_092724823.1">
    <property type="nucleotide sequence ID" value="NZ_FNGW01000003.1"/>
</dbReference>
<dbReference type="PROSITE" id="PS51482">
    <property type="entry name" value="DEGV"/>
    <property type="match status" value="1"/>
</dbReference>
<dbReference type="SUPFAM" id="SSF82549">
    <property type="entry name" value="DAK1/DegV-like"/>
    <property type="match status" value="1"/>
</dbReference>
<gene>
    <name evidence="2" type="ORF">SAMN04515677_103111</name>
</gene>
<name>A0A1G9M8D0_9FIRM</name>
<dbReference type="EMBL" id="FNGW01000003">
    <property type="protein sequence ID" value="SDL70227.1"/>
    <property type="molecule type" value="Genomic_DNA"/>
</dbReference>
<organism evidence="2 3">
    <name type="scientific">Romboutsia lituseburensis DSM 797</name>
    <dbReference type="NCBI Taxonomy" id="1121325"/>
    <lineage>
        <taxon>Bacteria</taxon>
        <taxon>Bacillati</taxon>
        <taxon>Bacillota</taxon>
        <taxon>Clostridia</taxon>
        <taxon>Peptostreptococcales</taxon>
        <taxon>Peptostreptococcaceae</taxon>
        <taxon>Romboutsia</taxon>
    </lineage>
</organism>
<dbReference type="Pfam" id="PF02645">
    <property type="entry name" value="DegV"/>
    <property type="match status" value="1"/>
</dbReference>
<accession>A0A1G9M8D0</accession>
<evidence type="ECO:0000313" key="2">
    <source>
        <dbReference type="EMBL" id="SDL70227.1"/>
    </source>
</evidence>
<keyword evidence="3" id="KW-1185">Reference proteome</keyword>
<dbReference type="GO" id="GO:0008289">
    <property type="term" value="F:lipid binding"/>
    <property type="evidence" value="ECO:0007669"/>
    <property type="project" value="UniProtKB-KW"/>
</dbReference>
<keyword evidence="1" id="KW-0446">Lipid-binding</keyword>
<dbReference type="Proteomes" id="UP000199068">
    <property type="component" value="Unassembled WGS sequence"/>
</dbReference>
<dbReference type="PANTHER" id="PTHR33434:SF2">
    <property type="entry name" value="FATTY ACID-BINDING PROTEIN TM_1468"/>
    <property type="match status" value="1"/>
</dbReference>
<reference evidence="2 3" key="1">
    <citation type="submission" date="2016-10" db="EMBL/GenBank/DDBJ databases">
        <authorList>
            <person name="de Groot N.N."/>
        </authorList>
    </citation>
    <scope>NUCLEOTIDE SEQUENCE [LARGE SCALE GENOMIC DNA]</scope>
    <source>
        <strain evidence="2 3">DSM 797</strain>
    </source>
</reference>
<dbReference type="PANTHER" id="PTHR33434">
    <property type="entry name" value="DEGV DOMAIN-CONTAINING PROTEIN DR_1986-RELATED"/>
    <property type="match status" value="1"/>
</dbReference>
<proteinExistence type="predicted"/>
<dbReference type="InterPro" id="IPR043168">
    <property type="entry name" value="DegV_C"/>
</dbReference>
<dbReference type="NCBIfam" id="TIGR00762">
    <property type="entry name" value="DegV"/>
    <property type="match status" value="1"/>
</dbReference>
<dbReference type="STRING" id="1121325.SAMN04515677_103111"/>
<dbReference type="InterPro" id="IPR050270">
    <property type="entry name" value="DegV_domain_contain"/>
</dbReference>
<protein>
    <submittedName>
        <fullName evidence="2">EDD domain protein, DegV family</fullName>
    </submittedName>
</protein>
<dbReference type="Gene3D" id="3.40.50.10170">
    <property type="match status" value="1"/>
</dbReference>
<dbReference type="AlphaFoldDB" id="A0A1G9M8D0"/>
<dbReference type="InterPro" id="IPR003797">
    <property type="entry name" value="DegV"/>
</dbReference>